<feature type="domain" description="Agenet" evidence="1">
    <location>
        <begin position="155"/>
        <end position="223"/>
    </location>
</feature>
<proteinExistence type="predicted"/>
<feature type="domain" description="Agenet" evidence="1">
    <location>
        <begin position="76"/>
        <end position="132"/>
    </location>
</feature>
<keyword evidence="3" id="KW-1185">Reference proteome</keyword>
<protein>
    <recommendedName>
        <fullName evidence="1">Agenet domain-containing protein</fullName>
    </recommendedName>
</protein>
<dbReference type="Gene3D" id="2.30.30.140">
    <property type="match status" value="1"/>
</dbReference>
<organism evidence="2 3">
    <name type="scientific">Chenopodium quinoa</name>
    <name type="common">Quinoa</name>
    <dbReference type="NCBI Taxonomy" id="63459"/>
    <lineage>
        <taxon>Eukaryota</taxon>
        <taxon>Viridiplantae</taxon>
        <taxon>Streptophyta</taxon>
        <taxon>Embryophyta</taxon>
        <taxon>Tracheophyta</taxon>
        <taxon>Spermatophyta</taxon>
        <taxon>Magnoliopsida</taxon>
        <taxon>eudicotyledons</taxon>
        <taxon>Gunneridae</taxon>
        <taxon>Pentapetalae</taxon>
        <taxon>Caryophyllales</taxon>
        <taxon>Chenopodiaceae</taxon>
        <taxon>Chenopodioideae</taxon>
        <taxon>Atripliceae</taxon>
        <taxon>Chenopodium</taxon>
    </lineage>
</organism>
<feature type="domain" description="Agenet" evidence="1">
    <location>
        <begin position="4"/>
        <end position="74"/>
    </location>
</feature>
<dbReference type="PANTHER" id="PTHR31917">
    <property type="entry name" value="AGENET DOMAIN-CONTAINING PROTEIN-RELATED"/>
    <property type="match status" value="1"/>
</dbReference>
<gene>
    <name evidence="2" type="primary">LOC110736525</name>
</gene>
<name>A0A803KN18_CHEQI</name>
<accession>A0A803KN18</accession>
<dbReference type="OrthoDB" id="2020707at2759"/>
<dbReference type="Pfam" id="PF05641">
    <property type="entry name" value="Agenet"/>
    <property type="match status" value="3"/>
</dbReference>
<dbReference type="KEGG" id="cqi:110736525"/>
<dbReference type="SMR" id="A0A803KN18"/>
<reference evidence="2" key="2">
    <citation type="submission" date="2021-03" db="UniProtKB">
        <authorList>
            <consortium name="EnsemblPlants"/>
        </authorList>
    </citation>
    <scope>IDENTIFICATION</scope>
</reference>
<dbReference type="RefSeq" id="XP_021772445.1">
    <property type="nucleotide sequence ID" value="XM_021916753.1"/>
</dbReference>
<dbReference type="EnsemblPlants" id="AUR62000424-RA">
    <property type="protein sequence ID" value="AUR62000424-RA:cds"/>
    <property type="gene ID" value="AUR62000424"/>
</dbReference>
<dbReference type="CDD" id="cd20405">
    <property type="entry name" value="Tudor_Agenet_AtDUF_rpt1_3"/>
    <property type="match status" value="2"/>
</dbReference>
<evidence type="ECO:0000313" key="2">
    <source>
        <dbReference type="EnsemblPlants" id="AUR62000424-RA:cds"/>
    </source>
</evidence>
<dbReference type="PANTHER" id="PTHR31917:SF80">
    <property type="entry name" value="AGENET DOMAIN-CONTAINING PROTEIN-RELATED"/>
    <property type="match status" value="1"/>
</dbReference>
<evidence type="ECO:0000259" key="1">
    <source>
        <dbReference type="SMART" id="SM00743"/>
    </source>
</evidence>
<dbReference type="CDD" id="cd20406">
    <property type="entry name" value="Tudor_Agenet_AtDUF_rpt2_4"/>
    <property type="match status" value="2"/>
</dbReference>
<sequence length="296" mass="34222">MANFQFKKGTKVEISIDEDGFRGAWFPGIVVKAPAKNDKKVMVEYETLLAEDESTPLKEKVDLVQIRPIPPRESKRVYELNDEVDVSYNDGWWEGVITQVLQGGQYSVYFRPTREQSEFNDADLRLHREWVHGNWVPPLEEEAVLPTEDMGKEEKHFSKGSLVEVSSDEDGFEGAWFAASVVEVLGEDKFLVEYKDLKTEDDKEFVREEVDALHIRPRPPKIGKVDKFKEFEEVDALYNDGWWVGIISKVLGCSKYQVFFKTTNEELEFKDDELRLHQDWIKGKWAMASKAMDLSG</sequence>
<reference evidence="2" key="1">
    <citation type="journal article" date="2017" name="Nature">
        <title>The genome of Chenopodium quinoa.</title>
        <authorList>
            <person name="Jarvis D.E."/>
            <person name="Ho Y.S."/>
            <person name="Lightfoot D.J."/>
            <person name="Schmoeckel S.M."/>
            <person name="Li B."/>
            <person name="Borm T.J.A."/>
            <person name="Ohyanagi H."/>
            <person name="Mineta K."/>
            <person name="Michell C.T."/>
            <person name="Saber N."/>
            <person name="Kharbatia N.M."/>
            <person name="Rupper R.R."/>
            <person name="Sharp A.R."/>
            <person name="Dally N."/>
            <person name="Boughton B.A."/>
            <person name="Woo Y.H."/>
            <person name="Gao G."/>
            <person name="Schijlen E.G.W.M."/>
            <person name="Guo X."/>
            <person name="Momin A.A."/>
            <person name="Negrao S."/>
            <person name="Al-Babili S."/>
            <person name="Gehring C."/>
            <person name="Roessner U."/>
            <person name="Jung C."/>
            <person name="Murphy K."/>
            <person name="Arold S.T."/>
            <person name="Gojobori T."/>
            <person name="van der Linden C.G."/>
            <person name="van Loo E.N."/>
            <person name="Jellen E.N."/>
            <person name="Maughan P.J."/>
            <person name="Tester M."/>
        </authorList>
    </citation>
    <scope>NUCLEOTIDE SEQUENCE [LARGE SCALE GENOMIC DNA]</scope>
    <source>
        <strain evidence="2">cv. PI 614886</strain>
    </source>
</reference>
<dbReference type="Gramene" id="AUR62000424-RA">
    <property type="protein sequence ID" value="AUR62000424-RA:cds"/>
    <property type="gene ID" value="AUR62000424"/>
</dbReference>
<dbReference type="GeneID" id="110736525"/>
<dbReference type="InterPro" id="IPR008395">
    <property type="entry name" value="Agenet-like_dom"/>
</dbReference>
<dbReference type="InterPro" id="IPR014002">
    <property type="entry name" value="Agenet_dom_plant"/>
</dbReference>
<dbReference type="Proteomes" id="UP000596660">
    <property type="component" value="Unplaced"/>
</dbReference>
<feature type="domain" description="Agenet" evidence="1">
    <location>
        <begin position="226"/>
        <end position="282"/>
    </location>
</feature>
<dbReference type="SMART" id="SM00743">
    <property type="entry name" value="Agenet"/>
    <property type="match status" value="4"/>
</dbReference>
<dbReference type="OMA" id="DYNCSKN"/>
<dbReference type="AlphaFoldDB" id="A0A803KN18"/>
<evidence type="ECO:0000313" key="3">
    <source>
        <dbReference type="Proteomes" id="UP000596660"/>
    </source>
</evidence>